<dbReference type="Proteomes" id="UP001417504">
    <property type="component" value="Unassembled WGS sequence"/>
</dbReference>
<accession>A0AAP0KJK4</accession>
<sequence>MSGTFVWCTLFIWNPCAKDYLVLPERPSFKNLYKYKQIYELAFGFGCDSTADDYKVISIRLGVGHSEGSTKEFLIYTTRTKVWRELLKVPDEGVFLQGVGFFANGAVYWLSYRLHELSRWENLVSYFNIESEEWGILAAPTLKSPSGASNNIGMALGRKVGIFYTYPCRKQDSKYKYCTDVFVLRSNFSYHQHTPSEPAEELLHNGPAACRPSAHMGSSLIWL</sequence>
<evidence type="ECO:0000259" key="1">
    <source>
        <dbReference type="Pfam" id="PF07734"/>
    </source>
</evidence>
<dbReference type="InterPro" id="IPR006527">
    <property type="entry name" value="F-box-assoc_dom_typ1"/>
</dbReference>
<dbReference type="AlphaFoldDB" id="A0AAP0KJK4"/>
<comment type="caution">
    <text evidence="2">The sequence shown here is derived from an EMBL/GenBank/DDBJ whole genome shotgun (WGS) entry which is preliminary data.</text>
</comment>
<dbReference type="EMBL" id="JBBNAE010000001">
    <property type="protein sequence ID" value="KAK9152537.1"/>
    <property type="molecule type" value="Genomic_DNA"/>
</dbReference>
<dbReference type="PANTHER" id="PTHR31672">
    <property type="entry name" value="BNACNNG10540D PROTEIN"/>
    <property type="match status" value="1"/>
</dbReference>
<reference evidence="2 3" key="1">
    <citation type="submission" date="2024-01" db="EMBL/GenBank/DDBJ databases">
        <title>Genome assemblies of Stephania.</title>
        <authorList>
            <person name="Yang L."/>
        </authorList>
    </citation>
    <scope>NUCLEOTIDE SEQUENCE [LARGE SCALE GENOMIC DNA]</scope>
    <source>
        <strain evidence="2">QJT</strain>
        <tissue evidence="2">Leaf</tissue>
    </source>
</reference>
<evidence type="ECO:0000313" key="3">
    <source>
        <dbReference type="Proteomes" id="UP001417504"/>
    </source>
</evidence>
<organism evidence="2 3">
    <name type="scientific">Stephania japonica</name>
    <dbReference type="NCBI Taxonomy" id="461633"/>
    <lineage>
        <taxon>Eukaryota</taxon>
        <taxon>Viridiplantae</taxon>
        <taxon>Streptophyta</taxon>
        <taxon>Embryophyta</taxon>
        <taxon>Tracheophyta</taxon>
        <taxon>Spermatophyta</taxon>
        <taxon>Magnoliopsida</taxon>
        <taxon>Ranunculales</taxon>
        <taxon>Menispermaceae</taxon>
        <taxon>Menispermoideae</taxon>
        <taxon>Cissampelideae</taxon>
        <taxon>Stephania</taxon>
    </lineage>
</organism>
<dbReference type="Pfam" id="PF07734">
    <property type="entry name" value="FBA_1"/>
    <property type="match status" value="1"/>
</dbReference>
<proteinExistence type="predicted"/>
<dbReference type="InterPro" id="IPR017451">
    <property type="entry name" value="F-box-assoc_interact_dom"/>
</dbReference>
<name>A0AAP0KJK4_9MAGN</name>
<evidence type="ECO:0000313" key="2">
    <source>
        <dbReference type="EMBL" id="KAK9152537.1"/>
    </source>
</evidence>
<dbReference type="NCBIfam" id="TIGR01640">
    <property type="entry name" value="F_box_assoc_1"/>
    <property type="match status" value="1"/>
</dbReference>
<feature type="domain" description="F-box associated beta-propeller type 1" evidence="1">
    <location>
        <begin position="9"/>
        <end position="142"/>
    </location>
</feature>
<keyword evidence="3" id="KW-1185">Reference proteome</keyword>
<dbReference type="InterPro" id="IPR050796">
    <property type="entry name" value="SCF_F-box_component"/>
</dbReference>
<protein>
    <recommendedName>
        <fullName evidence="1">F-box associated beta-propeller type 1 domain-containing protein</fullName>
    </recommendedName>
</protein>
<gene>
    <name evidence="2" type="ORF">Sjap_000017</name>
</gene>
<dbReference type="PANTHER" id="PTHR31672:SF13">
    <property type="entry name" value="F-BOX PROTEIN CPR30-LIKE"/>
    <property type="match status" value="1"/>
</dbReference>